<dbReference type="PATRIC" id="fig|1365253.3.peg.4764"/>
<dbReference type="Proteomes" id="UP000076587">
    <property type="component" value="Unassembled WGS sequence"/>
</dbReference>
<evidence type="ECO:0000313" key="2">
    <source>
        <dbReference type="Proteomes" id="UP000076587"/>
    </source>
</evidence>
<comment type="caution">
    <text evidence="1">The sequence shown here is derived from an EMBL/GenBank/DDBJ whole genome shotgun (WGS) entry which is preliminary data.</text>
</comment>
<organism evidence="1 2">
    <name type="scientific">Pseudoalteromonas luteoviolacea NCIMB 1942</name>
    <dbReference type="NCBI Taxonomy" id="1365253"/>
    <lineage>
        <taxon>Bacteria</taxon>
        <taxon>Pseudomonadati</taxon>
        <taxon>Pseudomonadota</taxon>
        <taxon>Gammaproteobacteria</taxon>
        <taxon>Alteromonadales</taxon>
        <taxon>Pseudoalteromonadaceae</taxon>
        <taxon>Pseudoalteromonas</taxon>
    </lineage>
</organism>
<accession>A0A166YDF0</accession>
<dbReference type="OrthoDB" id="5573608at2"/>
<dbReference type="AlphaFoldDB" id="A0A166YDF0"/>
<gene>
    <name evidence="1" type="ORF">N482_19580</name>
</gene>
<evidence type="ECO:0000313" key="1">
    <source>
        <dbReference type="EMBL" id="KZN42526.1"/>
    </source>
</evidence>
<protein>
    <submittedName>
        <fullName evidence="1">Uncharacterized protein</fullName>
    </submittedName>
</protein>
<proteinExistence type="predicted"/>
<sequence length="264" mass="30709">MEEYQRITLEQYLAELRLIVDLRLAAQYPYFSDKPYPLGRCKEIRNTMLELLQERLAMPIMPEPLQVLANKVSLGHTLKPAWGSLRDEYFQNAILLGDWYLDTANDTVNPNKPRVEILKLQQSGFSAIVSFEQFCVIARKYWQVNIYKNDIYPALAPFLPLLCVNEKGACWLAAANDDMIALARHSQFTLSERILTKLPSTPSTLKQRWYAHYSDLKNPLLGHHSLDPVEFCQHYRNEHRDQDLHFRDKVVKSYLHLAQGVNSF</sequence>
<dbReference type="EMBL" id="AUXT01000211">
    <property type="protein sequence ID" value="KZN42526.1"/>
    <property type="molecule type" value="Genomic_DNA"/>
</dbReference>
<name>A0A166YDF0_9GAMM</name>
<reference evidence="1 2" key="1">
    <citation type="submission" date="2013-07" db="EMBL/GenBank/DDBJ databases">
        <title>Comparative Genomic and Metabolomic Analysis of Twelve Strains of Pseudoalteromonas luteoviolacea.</title>
        <authorList>
            <person name="Vynne N.G."/>
            <person name="Mansson M."/>
            <person name="Gram L."/>
        </authorList>
    </citation>
    <scope>NUCLEOTIDE SEQUENCE [LARGE SCALE GENOMIC DNA]</scope>
    <source>
        <strain evidence="1 2">NCIMB 1942</strain>
    </source>
</reference>
<dbReference type="RefSeq" id="WP_063379045.1">
    <property type="nucleotide sequence ID" value="NZ_AUXT01000211.1"/>
</dbReference>